<proteinExistence type="predicted"/>
<dbReference type="Proteomes" id="UP000588051">
    <property type="component" value="Unassembled WGS sequence"/>
</dbReference>
<name>A0A850QGD5_9BURK</name>
<organism evidence="1 2">
    <name type="scientific">Undibacterium oligocarboniphilum</name>
    <dbReference type="NCBI Taxonomy" id="666702"/>
    <lineage>
        <taxon>Bacteria</taxon>
        <taxon>Pseudomonadati</taxon>
        <taxon>Pseudomonadota</taxon>
        <taxon>Betaproteobacteria</taxon>
        <taxon>Burkholderiales</taxon>
        <taxon>Oxalobacteraceae</taxon>
        <taxon>Undibacterium</taxon>
    </lineage>
</organism>
<sequence length="272" mass="30394">MKLFGVDFTSAPSRRKAITIASGIWKQEVLQVQELYRLTDFGSFEQWLQQDGPWLAGFDLPFSLPRELVQTLAWPLQWAELMRHLQTVPRAELRAQCKAFCDARPAGQKFAHRQTDRPAGSSPSMKWVNPPVAYMLHAGAPRLLQAGVSIPGMVTGDPQRIAVEAYPGMVARSVTKNSYKSDDPAKHTIARRDARRQIVAALEAGATPWRIRVNCSAVRESLIEDGSADLLDAVLCQMLAAWSWQRREQQFGMPLFDPLEGWIAGCDVLIPV</sequence>
<dbReference type="AlphaFoldDB" id="A0A850QGD5"/>
<gene>
    <name evidence="1" type="ORF">HV832_12400</name>
</gene>
<comment type="caution">
    <text evidence="1">The sequence shown here is derived from an EMBL/GenBank/DDBJ whole genome shotgun (WGS) entry which is preliminary data.</text>
</comment>
<dbReference type="RefSeq" id="WP_176804152.1">
    <property type="nucleotide sequence ID" value="NZ_JABXYJ010000006.1"/>
</dbReference>
<keyword evidence="2" id="KW-1185">Reference proteome</keyword>
<reference evidence="1 2" key="1">
    <citation type="submission" date="2020-06" db="EMBL/GenBank/DDBJ databases">
        <authorList>
            <person name="Qiu C."/>
            <person name="Liu Z."/>
        </authorList>
    </citation>
    <scope>NUCLEOTIDE SEQUENCE [LARGE SCALE GENOMIC DNA]</scope>
    <source>
        <strain evidence="1 2">EM 1</strain>
    </source>
</reference>
<evidence type="ECO:0000313" key="2">
    <source>
        <dbReference type="Proteomes" id="UP000588051"/>
    </source>
</evidence>
<evidence type="ECO:0000313" key="1">
    <source>
        <dbReference type="EMBL" id="NVO78631.1"/>
    </source>
</evidence>
<accession>A0A850QGD5</accession>
<protein>
    <submittedName>
        <fullName evidence="1">DUF429 domain-containing protein</fullName>
    </submittedName>
</protein>
<dbReference type="EMBL" id="JABXYJ010000006">
    <property type="protein sequence ID" value="NVO78631.1"/>
    <property type="molecule type" value="Genomic_DNA"/>
</dbReference>